<name>A0AAE1IRH6_9FABA</name>
<feature type="domain" description="EF-hand" evidence="2">
    <location>
        <begin position="12"/>
        <end position="47"/>
    </location>
</feature>
<evidence type="ECO:0000313" key="4">
    <source>
        <dbReference type="Proteomes" id="UP001293593"/>
    </source>
</evidence>
<gene>
    <name evidence="3" type="ORF">QN277_009589</name>
</gene>
<dbReference type="PROSITE" id="PS50222">
    <property type="entry name" value="EF_HAND_2"/>
    <property type="match status" value="1"/>
</dbReference>
<dbReference type="GO" id="GO:0005509">
    <property type="term" value="F:calcium ion binding"/>
    <property type="evidence" value="ECO:0007669"/>
    <property type="project" value="InterPro"/>
</dbReference>
<proteinExistence type="predicted"/>
<dbReference type="Gene3D" id="1.10.238.10">
    <property type="entry name" value="EF-hand"/>
    <property type="match status" value="1"/>
</dbReference>
<dbReference type="SUPFAM" id="SSF47473">
    <property type="entry name" value="EF-hand"/>
    <property type="match status" value="1"/>
</dbReference>
<organism evidence="3 4">
    <name type="scientific">Acacia crassicarpa</name>
    <name type="common">northern wattle</name>
    <dbReference type="NCBI Taxonomy" id="499986"/>
    <lineage>
        <taxon>Eukaryota</taxon>
        <taxon>Viridiplantae</taxon>
        <taxon>Streptophyta</taxon>
        <taxon>Embryophyta</taxon>
        <taxon>Tracheophyta</taxon>
        <taxon>Spermatophyta</taxon>
        <taxon>Magnoliopsida</taxon>
        <taxon>eudicotyledons</taxon>
        <taxon>Gunneridae</taxon>
        <taxon>Pentapetalae</taxon>
        <taxon>rosids</taxon>
        <taxon>fabids</taxon>
        <taxon>Fabales</taxon>
        <taxon>Fabaceae</taxon>
        <taxon>Caesalpinioideae</taxon>
        <taxon>mimosoid clade</taxon>
        <taxon>Acacieae</taxon>
        <taxon>Acacia</taxon>
    </lineage>
</organism>
<dbReference type="PROSITE" id="PS00018">
    <property type="entry name" value="EF_HAND_1"/>
    <property type="match status" value="2"/>
</dbReference>
<protein>
    <recommendedName>
        <fullName evidence="2">EF-hand domain-containing protein</fullName>
    </recommendedName>
</protein>
<reference evidence="3" key="1">
    <citation type="submission" date="2023-10" db="EMBL/GenBank/DDBJ databases">
        <title>Chromosome-level genome of the transformable northern wattle, Acacia crassicarpa.</title>
        <authorList>
            <person name="Massaro I."/>
            <person name="Sinha N.R."/>
            <person name="Poethig S."/>
            <person name="Leichty A.R."/>
        </authorList>
    </citation>
    <scope>NUCLEOTIDE SEQUENCE</scope>
    <source>
        <strain evidence="3">Acra3RX</strain>
        <tissue evidence="3">Leaf</tissue>
    </source>
</reference>
<accession>A0AAE1IRH6</accession>
<evidence type="ECO:0000256" key="1">
    <source>
        <dbReference type="ARBA" id="ARBA00022837"/>
    </source>
</evidence>
<dbReference type="CDD" id="cd00051">
    <property type="entry name" value="EFh"/>
    <property type="match status" value="1"/>
</dbReference>
<dbReference type="InterPro" id="IPR011992">
    <property type="entry name" value="EF-hand-dom_pair"/>
</dbReference>
<dbReference type="AlphaFoldDB" id="A0AAE1IRH6"/>
<comment type="caution">
    <text evidence="3">The sequence shown here is derived from an EMBL/GenBank/DDBJ whole genome shotgun (WGS) entry which is preliminary data.</text>
</comment>
<dbReference type="InterPro" id="IPR018247">
    <property type="entry name" value="EF_Hand_1_Ca_BS"/>
</dbReference>
<dbReference type="SMART" id="SM00054">
    <property type="entry name" value="EFh"/>
    <property type="match status" value="2"/>
</dbReference>
<keyword evidence="1" id="KW-0106">Calcium</keyword>
<keyword evidence="4" id="KW-1185">Reference proteome</keyword>
<evidence type="ECO:0000259" key="2">
    <source>
        <dbReference type="PROSITE" id="PS50222"/>
    </source>
</evidence>
<dbReference type="EMBL" id="JAWXYG010000014">
    <property type="protein sequence ID" value="KAK4254174.1"/>
    <property type="molecule type" value="Genomic_DNA"/>
</dbReference>
<dbReference type="InterPro" id="IPR002048">
    <property type="entry name" value="EF_hand_dom"/>
</dbReference>
<dbReference type="Pfam" id="PF13499">
    <property type="entry name" value="EF-hand_7"/>
    <property type="match status" value="1"/>
</dbReference>
<sequence length="86" mass="9632">MPVYGTIPKPPLNEKTVKERLKKADINGDGSLSVEELKKVFKEMGSNWPGVRTWLCMRNTDSDGDGEISASEMNKLVVYIMNWADA</sequence>
<evidence type="ECO:0000313" key="3">
    <source>
        <dbReference type="EMBL" id="KAK4254174.1"/>
    </source>
</evidence>
<dbReference type="Proteomes" id="UP001293593">
    <property type="component" value="Unassembled WGS sequence"/>
</dbReference>